<dbReference type="AlphaFoldDB" id="A0A164MPZ0"/>
<keyword evidence="3" id="KW-1185">Reference proteome</keyword>
<sequence length="497" mass="56259">MGKIITHSITWALEMNKKLPPNQAGFREGKSVLDHILTLEAKIKEGFNRSLITYAIYLDLCHAYDSTWHKAIKYKMDHLQIEGKTLKWVKSVSNEGKCKQRSQAETWEDKTAHTKLKNQLRKAVADHKMGAIRLKKMQVAAWRDELIRIYEDVKDLHYKYPTSSRHSVISIGTSASDVTISTTLSQKRSTRSTPTDLPRQTSQLDLYIQKQMLELEALKRMGEQLGTLIDSSKCEIVANTQLVKDSRKTLHEMDQKIETVKLDLNAQINGLRTEIGVKKVHLRTIQEQVINQGARTPNRPQTLSARQEVSARSTLKSLEATPAALPLGTIRLRTRPLTTSLLVAAQILPMVVAAVAHVPRASRSSRSMEIRRITLGLRLNFEPYTRKNTTALLPSGSCWKNCCLKNLRPHRSHGPDLPRRSAADSTFEEPGCCDPQDLRQPVARSSVDHSQSRYAHELNSRTTLIAIEAKLTTYLKEKWNEKRKKAGAELNVLDLDD</sequence>
<organism evidence="2 3">
    <name type="scientific">Daphnia magna</name>
    <dbReference type="NCBI Taxonomy" id="35525"/>
    <lineage>
        <taxon>Eukaryota</taxon>
        <taxon>Metazoa</taxon>
        <taxon>Ecdysozoa</taxon>
        <taxon>Arthropoda</taxon>
        <taxon>Crustacea</taxon>
        <taxon>Branchiopoda</taxon>
        <taxon>Diplostraca</taxon>
        <taxon>Cladocera</taxon>
        <taxon>Anomopoda</taxon>
        <taxon>Daphniidae</taxon>
        <taxon>Daphnia</taxon>
    </lineage>
</organism>
<evidence type="ECO:0000313" key="3">
    <source>
        <dbReference type="Proteomes" id="UP000076858"/>
    </source>
</evidence>
<evidence type="ECO:0000313" key="2">
    <source>
        <dbReference type="EMBL" id="KZS05253.1"/>
    </source>
</evidence>
<protein>
    <submittedName>
        <fullName evidence="2">Uncharacterized protein</fullName>
    </submittedName>
</protein>
<evidence type="ECO:0000256" key="1">
    <source>
        <dbReference type="SAM" id="MobiDB-lite"/>
    </source>
</evidence>
<dbReference type="EMBL" id="LRGB01002978">
    <property type="protein sequence ID" value="KZS05253.1"/>
    <property type="molecule type" value="Genomic_DNA"/>
</dbReference>
<feature type="compositionally biased region" description="Basic and acidic residues" evidence="1">
    <location>
        <begin position="413"/>
        <end position="422"/>
    </location>
</feature>
<gene>
    <name evidence="2" type="ORF">APZ42_031599</name>
</gene>
<name>A0A164MPZ0_9CRUS</name>
<proteinExistence type="predicted"/>
<dbReference type="Proteomes" id="UP000076858">
    <property type="component" value="Unassembled WGS sequence"/>
</dbReference>
<comment type="caution">
    <text evidence="2">The sequence shown here is derived from an EMBL/GenBank/DDBJ whole genome shotgun (WGS) entry which is preliminary data.</text>
</comment>
<accession>A0A164MPZ0</accession>
<reference evidence="2 3" key="1">
    <citation type="submission" date="2016-03" db="EMBL/GenBank/DDBJ databases">
        <title>EvidentialGene: Evidence-directed Construction of Genes on Genomes.</title>
        <authorList>
            <person name="Gilbert D.G."/>
            <person name="Choi J.-H."/>
            <person name="Mockaitis K."/>
            <person name="Colbourne J."/>
            <person name="Pfrender M."/>
        </authorList>
    </citation>
    <scope>NUCLEOTIDE SEQUENCE [LARGE SCALE GENOMIC DNA]</scope>
    <source>
        <strain evidence="2 3">Xinb3</strain>
        <tissue evidence="2">Complete organism</tissue>
    </source>
</reference>
<feature type="region of interest" description="Disordered" evidence="1">
    <location>
        <begin position="411"/>
        <end position="430"/>
    </location>
</feature>